<keyword evidence="2" id="KW-0560">Oxidoreductase</keyword>
<proteinExistence type="predicted"/>
<evidence type="ECO:0000313" key="5">
    <source>
        <dbReference type="Proteomes" id="UP001190700"/>
    </source>
</evidence>
<keyword evidence="5" id="KW-1185">Reference proteome</keyword>
<dbReference type="Proteomes" id="UP001190700">
    <property type="component" value="Unassembled WGS sequence"/>
</dbReference>
<comment type="caution">
    <text evidence="4">The sequence shown here is derived from an EMBL/GenBank/DDBJ whole genome shotgun (WGS) entry which is preliminary data.</text>
</comment>
<protein>
    <recommendedName>
        <fullName evidence="3">D-arabinono-1,4-lactone oxidase C-terminal domain-containing protein</fullName>
    </recommendedName>
</protein>
<dbReference type="PANTHER" id="PTHR43762">
    <property type="entry name" value="L-GULONOLACTONE OXIDASE"/>
    <property type="match status" value="1"/>
</dbReference>
<dbReference type="InterPro" id="IPR010031">
    <property type="entry name" value="FAD_lactone_oxidase-like"/>
</dbReference>
<accession>A0AAE0EWS1</accession>
<dbReference type="PANTHER" id="PTHR43762:SF5">
    <property type="entry name" value="FAD-BINDING PCMH-TYPE DOMAIN-CONTAINING PROTEIN"/>
    <property type="match status" value="1"/>
</dbReference>
<sequence length="393" mass="44929">MVGRLGVIIDVTLDIIPNYQVRRKVEHGNTKSFVTDMKKVQNDYNEFVRKDPNDAPHGIPASIAALDERQYFWHIPANSLMQMDFETLYDSTDLRSVPNAVFEYRNSNTVINNAQDFLAAIGRQQAQSFNSASQEELVQELRESLVETNSDEPAMIDIYVGDRMRRIGANNFSAVYNLVDQVLFPAGIFPAREAYINQNRVMYGMHRRMQIYDQYEVAIPLHKAGDCFEHLEALMFPEPGAPLDDQLAQGFPIPALIRFVKSEDFFLSPTQGEPRVYLNIEDYYTHSEAGENTGRTNTWFYRVMQELRGDICQGRLHWGKAGWNEHASSFDGAAEYPETWCHFGCFVKELDPENKFQGVSHVWRWDGLDYDRCCEPGEGFVSSPNCVCRALGA</sequence>
<dbReference type="GO" id="GO:0016020">
    <property type="term" value="C:membrane"/>
    <property type="evidence" value="ECO:0007669"/>
    <property type="project" value="InterPro"/>
</dbReference>
<reference evidence="4 5" key="1">
    <citation type="journal article" date="2015" name="Genome Biol. Evol.">
        <title>Comparative Genomics of a Bacterivorous Green Alga Reveals Evolutionary Causalities and Consequences of Phago-Mixotrophic Mode of Nutrition.</title>
        <authorList>
            <person name="Burns J.A."/>
            <person name="Paasch A."/>
            <person name="Narechania A."/>
            <person name="Kim E."/>
        </authorList>
    </citation>
    <scope>NUCLEOTIDE SEQUENCE [LARGE SCALE GENOMIC DNA]</scope>
    <source>
        <strain evidence="4 5">PLY_AMNH</strain>
    </source>
</reference>
<dbReference type="Pfam" id="PF04030">
    <property type="entry name" value="ALO"/>
    <property type="match status" value="1"/>
</dbReference>
<evidence type="ECO:0000313" key="4">
    <source>
        <dbReference type="EMBL" id="KAK3242992.1"/>
    </source>
</evidence>
<name>A0AAE0EWS1_9CHLO</name>
<evidence type="ECO:0000259" key="3">
    <source>
        <dbReference type="Pfam" id="PF04030"/>
    </source>
</evidence>
<dbReference type="GO" id="GO:0003885">
    <property type="term" value="F:D-arabinono-1,4-lactone oxidase activity"/>
    <property type="evidence" value="ECO:0007669"/>
    <property type="project" value="InterPro"/>
</dbReference>
<evidence type="ECO:0000256" key="2">
    <source>
        <dbReference type="ARBA" id="ARBA00023002"/>
    </source>
</evidence>
<dbReference type="InterPro" id="IPR007173">
    <property type="entry name" value="ALO_C"/>
</dbReference>
<dbReference type="Gene3D" id="3.30.70.2520">
    <property type="match status" value="1"/>
</dbReference>
<gene>
    <name evidence="4" type="ORF">CYMTET_47340</name>
</gene>
<comment type="pathway">
    <text evidence="1">Cofactor biosynthesis; L-ascorbate biosynthesis.</text>
</comment>
<evidence type="ECO:0000256" key="1">
    <source>
        <dbReference type="ARBA" id="ARBA00005147"/>
    </source>
</evidence>
<organism evidence="4 5">
    <name type="scientific">Cymbomonas tetramitiformis</name>
    <dbReference type="NCBI Taxonomy" id="36881"/>
    <lineage>
        <taxon>Eukaryota</taxon>
        <taxon>Viridiplantae</taxon>
        <taxon>Chlorophyta</taxon>
        <taxon>Pyramimonadophyceae</taxon>
        <taxon>Pyramimonadales</taxon>
        <taxon>Pyramimonadaceae</taxon>
        <taxon>Cymbomonas</taxon>
    </lineage>
</organism>
<dbReference type="EMBL" id="LGRX02033093">
    <property type="protein sequence ID" value="KAK3242992.1"/>
    <property type="molecule type" value="Genomic_DNA"/>
</dbReference>
<dbReference type="AlphaFoldDB" id="A0AAE0EWS1"/>
<feature type="domain" description="D-arabinono-1,4-lactone oxidase C-terminal" evidence="3">
    <location>
        <begin position="167"/>
        <end position="358"/>
    </location>
</feature>